<keyword evidence="3" id="KW-1185">Reference proteome</keyword>
<gene>
    <name evidence="2" type="ORF">PQR66_03280</name>
</gene>
<dbReference type="Gene3D" id="1.10.30.50">
    <property type="match status" value="1"/>
</dbReference>
<dbReference type="Proteomes" id="UP001629249">
    <property type="component" value="Unassembled WGS sequence"/>
</dbReference>
<dbReference type="Pfam" id="PF01844">
    <property type="entry name" value="HNH"/>
    <property type="match status" value="1"/>
</dbReference>
<sequence length="151" mass="17176">MVYLDKSSRHTEYFKECILTCNKHPEWKPAGFEWRCPHCSTPARTKPLTAKQRVRVAAAGNAVRIDDLSGSAWDAIRKRIRDRDGYRCRCCSVAVRAGVVDHIKPLVQGGSNQDDNLQLLCHDCHVDKTNRDNGYRVKRKVNANGEPEGWL</sequence>
<protein>
    <submittedName>
        <fullName evidence="2">HNH endonuclease</fullName>
    </submittedName>
</protein>
<keyword evidence="2" id="KW-0255">Endonuclease</keyword>
<dbReference type="InterPro" id="IPR002711">
    <property type="entry name" value="HNH"/>
</dbReference>
<dbReference type="SMART" id="SM00507">
    <property type="entry name" value="HNHc"/>
    <property type="match status" value="1"/>
</dbReference>
<dbReference type="InterPro" id="IPR003615">
    <property type="entry name" value="HNH_nuc"/>
</dbReference>
<dbReference type="GO" id="GO:0004519">
    <property type="term" value="F:endonuclease activity"/>
    <property type="evidence" value="ECO:0007669"/>
    <property type="project" value="UniProtKB-KW"/>
</dbReference>
<feature type="domain" description="HNH nuclease" evidence="1">
    <location>
        <begin position="75"/>
        <end position="126"/>
    </location>
</feature>
<keyword evidence="2" id="KW-0378">Hydrolase</keyword>
<proteinExistence type="predicted"/>
<accession>A0ABW8ZHK3</accession>
<evidence type="ECO:0000259" key="1">
    <source>
        <dbReference type="SMART" id="SM00507"/>
    </source>
</evidence>
<comment type="caution">
    <text evidence="2">The sequence shown here is derived from an EMBL/GenBank/DDBJ whole genome shotgun (WGS) entry which is preliminary data.</text>
</comment>
<dbReference type="CDD" id="cd00085">
    <property type="entry name" value="HNHc"/>
    <property type="match status" value="1"/>
</dbReference>
<evidence type="ECO:0000313" key="3">
    <source>
        <dbReference type="Proteomes" id="UP001629249"/>
    </source>
</evidence>
<evidence type="ECO:0000313" key="2">
    <source>
        <dbReference type="EMBL" id="MFL9882030.1"/>
    </source>
</evidence>
<reference evidence="2 3" key="1">
    <citation type="journal article" date="2024" name="Chem. Sci.">
        <title>Discovery of megapolipeptins by genome mining of a Burkholderiales bacteria collection.</title>
        <authorList>
            <person name="Paulo B.S."/>
            <person name="Recchia M.J.J."/>
            <person name="Lee S."/>
            <person name="Fergusson C.H."/>
            <person name="Romanowski S.B."/>
            <person name="Hernandez A."/>
            <person name="Krull N."/>
            <person name="Liu D.Y."/>
            <person name="Cavanagh H."/>
            <person name="Bos A."/>
            <person name="Gray C.A."/>
            <person name="Murphy B.T."/>
            <person name="Linington R.G."/>
            <person name="Eustaquio A.S."/>
        </authorList>
    </citation>
    <scope>NUCLEOTIDE SEQUENCE [LARGE SCALE GENOMIC DNA]</scope>
    <source>
        <strain evidence="2 3">RL16-012-BIC-B</strain>
    </source>
</reference>
<dbReference type="EMBL" id="JAQQFN010000002">
    <property type="protein sequence ID" value="MFL9882030.1"/>
    <property type="molecule type" value="Genomic_DNA"/>
</dbReference>
<dbReference type="RefSeq" id="WP_408331899.1">
    <property type="nucleotide sequence ID" value="NZ_JAQQFH010000024.1"/>
</dbReference>
<name>A0ABW8ZHK3_9BURK</name>
<organism evidence="2 3">
    <name type="scientific">Paraburkholderia agricolaris</name>
    <dbReference type="NCBI Taxonomy" id="2152888"/>
    <lineage>
        <taxon>Bacteria</taxon>
        <taxon>Pseudomonadati</taxon>
        <taxon>Pseudomonadota</taxon>
        <taxon>Betaproteobacteria</taxon>
        <taxon>Burkholderiales</taxon>
        <taxon>Burkholderiaceae</taxon>
        <taxon>Paraburkholderia</taxon>
    </lineage>
</organism>
<keyword evidence="2" id="KW-0540">Nuclease</keyword>